<evidence type="ECO:0000256" key="2">
    <source>
        <dbReference type="ARBA" id="ARBA00022692"/>
    </source>
</evidence>
<dbReference type="RefSeq" id="WP_099472738.1">
    <property type="nucleotide sequence ID" value="NZ_CAXBMK010000002.1"/>
</dbReference>
<evidence type="ECO:0000256" key="5">
    <source>
        <dbReference type="SAM" id="Phobius"/>
    </source>
</evidence>
<dbReference type="AlphaFoldDB" id="A0A2G4YRU4"/>
<name>A0A2G4YRU4_9PROT</name>
<comment type="caution">
    <text evidence="6">The sequence shown here is derived from an EMBL/GenBank/DDBJ whole genome shotgun (WGS) entry which is preliminary data.</text>
</comment>
<feature type="transmembrane region" description="Helical" evidence="5">
    <location>
        <begin position="20"/>
        <end position="42"/>
    </location>
</feature>
<evidence type="ECO:0000256" key="4">
    <source>
        <dbReference type="ARBA" id="ARBA00023136"/>
    </source>
</evidence>
<evidence type="ECO:0008006" key="8">
    <source>
        <dbReference type="Google" id="ProtNLM"/>
    </source>
</evidence>
<dbReference type="InParanoid" id="A0A2G4YRU4"/>
<dbReference type="Proteomes" id="UP000229730">
    <property type="component" value="Unassembled WGS sequence"/>
</dbReference>
<feature type="transmembrane region" description="Helical" evidence="5">
    <location>
        <begin position="126"/>
        <end position="147"/>
    </location>
</feature>
<evidence type="ECO:0000313" key="7">
    <source>
        <dbReference type="Proteomes" id="UP000229730"/>
    </source>
</evidence>
<dbReference type="Pfam" id="PF07264">
    <property type="entry name" value="EI24"/>
    <property type="match status" value="1"/>
</dbReference>
<evidence type="ECO:0000256" key="1">
    <source>
        <dbReference type="ARBA" id="ARBA00004141"/>
    </source>
</evidence>
<keyword evidence="3 5" id="KW-1133">Transmembrane helix</keyword>
<dbReference type="InterPro" id="IPR059112">
    <property type="entry name" value="CysZ/EI24"/>
</dbReference>
<sequence length="243" mass="27787">MKNVITSLERTLNQLFDPAFLKVFIWGILTTLVAIAITWALASHLKSQIVLTQFDWQWVNDAFQWLLEVDWIFNVIFFFLMGIFFPPIATVFMSLYLDDIVDAVEGKYYTDRLAGKRLGMGHLAYLAIRLALFIVLLNIVVIPLYIMFFWVPFVPLIIFYTLNSYLLGWGYYEMVAVRHLGIKEAGRHRKSIRAQVLIGGFAVTLLYSVPVLNLAAPILGAAILTHIFHLSLQQPRFAESAVI</sequence>
<accession>A0A2G4YRU4</accession>
<gene>
    <name evidence="6" type="ORF">CRD36_09965</name>
</gene>
<dbReference type="EMBL" id="PDEM01000020">
    <property type="protein sequence ID" value="PHZ85033.1"/>
    <property type="molecule type" value="Genomic_DNA"/>
</dbReference>
<keyword evidence="2 5" id="KW-0812">Transmembrane</keyword>
<dbReference type="OrthoDB" id="5421146at2"/>
<comment type="subcellular location">
    <subcellularLocation>
        <location evidence="1">Membrane</location>
        <topology evidence="1">Multi-pass membrane protein</topology>
    </subcellularLocation>
</comment>
<keyword evidence="4 5" id="KW-0472">Membrane</keyword>
<reference evidence="6 7" key="1">
    <citation type="submission" date="2017-10" db="EMBL/GenBank/DDBJ databases">
        <title>Frigbacter circumglobatus gen. nov. sp. nov., isolated from sediment cultured in situ.</title>
        <authorList>
            <person name="Zhao Z."/>
        </authorList>
    </citation>
    <scope>NUCLEOTIDE SEQUENCE [LARGE SCALE GENOMIC DNA]</scope>
    <source>
        <strain evidence="6 7">ZYL</strain>
    </source>
</reference>
<organism evidence="6 7">
    <name type="scientific">Paremcibacter congregatus</name>
    <dbReference type="NCBI Taxonomy" id="2043170"/>
    <lineage>
        <taxon>Bacteria</taxon>
        <taxon>Pseudomonadati</taxon>
        <taxon>Pseudomonadota</taxon>
        <taxon>Alphaproteobacteria</taxon>
        <taxon>Emcibacterales</taxon>
        <taxon>Emcibacteraceae</taxon>
        <taxon>Paremcibacter</taxon>
    </lineage>
</organism>
<feature type="transmembrane region" description="Helical" evidence="5">
    <location>
        <begin position="153"/>
        <end position="172"/>
    </location>
</feature>
<evidence type="ECO:0000313" key="6">
    <source>
        <dbReference type="EMBL" id="PHZ85033.1"/>
    </source>
</evidence>
<proteinExistence type="predicted"/>
<feature type="transmembrane region" description="Helical" evidence="5">
    <location>
        <begin position="192"/>
        <end position="209"/>
    </location>
</feature>
<keyword evidence="7" id="KW-1185">Reference proteome</keyword>
<protein>
    <recommendedName>
        <fullName evidence="8">Cysteine biosynthesis protein CysZ</fullName>
    </recommendedName>
</protein>
<feature type="transmembrane region" description="Helical" evidence="5">
    <location>
        <begin position="71"/>
        <end position="97"/>
    </location>
</feature>
<evidence type="ECO:0000256" key="3">
    <source>
        <dbReference type="ARBA" id="ARBA00022989"/>
    </source>
</evidence>